<evidence type="ECO:0000313" key="2">
    <source>
        <dbReference type="Proteomes" id="UP000637383"/>
    </source>
</evidence>
<keyword evidence="2" id="KW-1185">Reference proteome</keyword>
<organism evidence="1 2">
    <name type="scientific">Nostoc paludosum FACHB-159</name>
    <dbReference type="NCBI Taxonomy" id="2692908"/>
    <lineage>
        <taxon>Bacteria</taxon>
        <taxon>Bacillati</taxon>
        <taxon>Cyanobacteriota</taxon>
        <taxon>Cyanophyceae</taxon>
        <taxon>Nostocales</taxon>
        <taxon>Nostocaceae</taxon>
        <taxon>Nostoc</taxon>
    </lineage>
</organism>
<evidence type="ECO:0000313" key="1">
    <source>
        <dbReference type="EMBL" id="MBD2738004.1"/>
    </source>
</evidence>
<name>A0ABR8KEK9_9NOSO</name>
<dbReference type="EMBL" id="JACJTU010000041">
    <property type="protein sequence ID" value="MBD2738004.1"/>
    <property type="molecule type" value="Genomic_DNA"/>
</dbReference>
<evidence type="ECO:0008006" key="3">
    <source>
        <dbReference type="Google" id="ProtNLM"/>
    </source>
</evidence>
<comment type="caution">
    <text evidence="1">The sequence shown here is derived from an EMBL/GenBank/DDBJ whole genome shotgun (WGS) entry which is preliminary data.</text>
</comment>
<accession>A0ABR8KEK9</accession>
<proteinExistence type="predicted"/>
<sequence length="90" mass="10322">MRFRKLVARSGLWEKIAIVSDGAEHPKVRKSRREFLSFICHSRDLSVIFQANAVHLYCAVGASKVRSHSQAPQELRPSNSLARYWLKQIS</sequence>
<gene>
    <name evidence="1" type="ORF">H6H03_29655</name>
</gene>
<reference evidence="1 2" key="1">
    <citation type="journal article" date="2020" name="ISME J.">
        <title>Comparative genomics reveals insights into cyanobacterial evolution and habitat adaptation.</title>
        <authorList>
            <person name="Chen M.Y."/>
            <person name="Teng W.K."/>
            <person name="Zhao L."/>
            <person name="Hu C.X."/>
            <person name="Zhou Y.K."/>
            <person name="Han B.P."/>
            <person name="Song L.R."/>
            <person name="Shu W.S."/>
        </authorList>
    </citation>
    <scope>NUCLEOTIDE SEQUENCE [LARGE SCALE GENOMIC DNA]</scope>
    <source>
        <strain evidence="1 2">FACHB-159</strain>
    </source>
</reference>
<dbReference type="RefSeq" id="WP_190958566.1">
    <property type="nucleotide sequence ID" value="NZ_JACJTU010000041.1"/>
</dbReference>
<dbReference type="Proteomes" id="UP000637383">
    <property type="component" value="Unassembled WGS sequence"/>
</dbReference>
<protein>
    <recommendedName>
        <fullName evidence="3">Transposase</fullName>
    </recommendedName>
</protein>